<dbReference type="PRINTS" id="PR00344">
    <property type="entry name" value="BCTRLSENSOR"/>
</dbReference>
<evidence type="ECO:0000256" key="10">
    <source>
        <dbReference type="ARBA" id="ARBA00023136"/>
    </source>
</evidence>
<dbReference type="EMBL" id="DVFZ01000024">
    <property type="protein sequence ID" value="HIQ81889.1"/>
    <property type="molecule type" value="Genomic_DNA"/>
</dbReference>
<organism evidence="13 14">
    <name type="scientific">Candidatus Pullichristensenella stercorigallinarum</name>
    <dbReference type="NCBI Taxonomy" id="2840909"/>
    <lineage>
        <taxon>Bacteria</taxon>
        <taxon>Bacillati</taxon>
        <taxon>Bacillota</taxon>
        <taxon>Clostridia</taxon>
        <taxon>Candidatus Pullichristensenella</taxon>
    </lineage>
</organism>
<dbReference type="Pfam" id="PF00512">
    <property type="entry name" value="HisKA"/>
    <property type="match status" value="1"/>
</dbReference>
<dbReference type="CDD" id="cd00082">
    <property type="entry name" value="HisKA"/>
    <property type="match status" value="1"/>
</dbReference>
<dbReference type="Proteomes" id="UP000824260">
    <property type="component" value="Unassembled WGS sequence"/>
</dbReference>
<dbReference type="InterPro" id="IPR005467">
    <property type="entry name" value="His_kinase_dom"/>
</dbReference>
<proteinExistence type="predicted"/>
<evidence type="ECO:0000259" key="12">
    <source>
        <dbReference type="PROSITE" id="PS50109"/>
    </source>
</evidence>
<feature type="domain" description="Histidine kinase" evidence="12">
    <location>
        <begin position="199"/>
        <end position="407"/>
    </location>
</feature>
<keyword evidence="4" id="KW-0597">Phosphoprotein</keyword>
<name>A0A9D1CW48_9FIRM</name>
<protein>
    <recommendedName>
        <fullName evidence="3">histidine kinase</fullName>
        <ecNumber evidence="3">2.7.13.3</ecNumber>
    </recommendedName>
</protein>
<dbReference type="SUPFAM" id="SSF47384">
    <property type="entry name" value="Homodimeric domain of signal transducing histidine kinase"/>
    <property type="match status" value="1"/>
</dbReference>
<evidence type="ECO:0000256" key="6">
    <source>
        <dbReference type="ARBA" id="ARBA00022692"/>
    </source>
</evidence>
<keyword evidence="9" id="KW-0902">Two-component regulatory system</keyword>
<dbReference type="SMART" id="SM00388">
    <property type="entry name" value="HisKA"/>
    <property type="match status" value="1"/>
</dbReference>
<evidence type="ECO:0000256" key="1">
    <source>
        <dbReference type="ARBA" id="ARBA00000085"/>
    </source>
</evidence>
<dbReference type="Pfam" id="PF02518">
    <property type="entry name" value="HATPase_c"/>
    <property type="match status" value="1"/>
</dbReference>
<dbReference type="CDD" id="cd00075">
    <property type="entry name" value="HATPase"/>
    <property type="match status" value="1"/>
</dbReference>
<keyword evidence="5" id="KW-0808">Transferase</keyword>
<dbReference type="InterPro" id="IPR004358">
    <property type="entry name" value="Sig_transdc_His_kin-like_C"/>
</dbReference>
<dbReference type="SMART" id="SM00387">
    <property type="entry name" value="HATPase_c"/>
    <property type="match status" value="1"/>
</dbReference>
<evidence type="ECO:0000313" key="14">
    <source>
        <dbReference type="Proteomes" id="UP000824260"/>
    </source>
</evidence>
<dbReference type="PANTHER" id="PTHR45436">
    <property type="entry name" value="SENSOR HISTIDINE KINASE YKOH"/>
    <property type="match status" value="1"/>
</dbReference>
<comment type="catalytic activity">
    <reaction evidence="1">
        <text>ATP + protein L-histidine = ADP + protein N-phospho-L-histidine.</text>
        <dbReference type="EC" id="2.7.13.3"/>
    </reaction>
</comment>
<sequence length="407" mass="45201">MIRKLRVRFVAASMLSLLLVLSVILGGLNIFNYRSIVSDIDSVLSLLRESGGALPEALGDFDWREAGPRYQSPELPYEIRFFSALLNGEGDVLSTETEYIFAVDEENVNAYAQKAWQSGNASGFVGNYRYLLYAEDENSRVIFLDCGRMLAGFQDLLLNSILIALAGYAAVFVLVTLLSGRIVKPFARGYEQQRRFITDAGHEIRTPLTIIDADAELLAMELGENEWLNDIRAQTRRLSALTGDLIALSRMEEKQNLPMIEFPLSDIVRETAESFQAPARRQGKRLEIRVREGISYCGNEKGVSQLVGVLLDNAVKYSCPESTIVLTLDRQGRGVRLRVENAVECMAREDLENMFERFYRADASRSSASGGYGIGLSIARAVAEAHRGRIHAALHGGHTLVITVNLP</sequence>
<dbReference type="InterPro" id="IPR050428">
    <property type="entry name" value="TCS_sensor_his_kinase"/>
</dbReference>
<keyword evidence="8 11" id="KW-1133">Transmembrane helix</keyword>
<evidence type="ECO:0000256" key="9">
    <source>
        <dbReference type="ARBA" id="ARBA00023012"/>
    </source>
</evidence>
<evidence type="ECO:0000256" key="4">
    <source>
        <dbReference type="ARBA" id="ARBA00022553"/>
    </source>
</evidence>
<evidence type="ECO:0000256" key="3">
    <source>
        <dbReference type="ARBA" id="ARBA00012438"/>
    </source>
</evidence>
<comment type="subcellular location">
    <subcellularLocation>
        <location evidence="2">Membrane</location>
    </subcellularLocation>
</comment>
<evidence type="ECO:0000313" key="13">
    <source>
        <dbReference type="EMBL" id="HIQ81889.1"/>
    </source>
</evidence>
<evidence type="ECO:0000256" key="5">
    <source>
        <dbReference type="ARBA" id="ARBA00022679"/>
    </source>
</evidence>
<dbReference type="Gene3D" id="3.30.565.10">
    <property type="entry name" value="Histidine kinase-like ATPase, C-terminal domain"/>
    <property type="match status" value="1"/>
</dbReference>
<dbReference type="Gene3D" id="1.10.287.130">
    <property type="match status" value="1"/>
</dbReference>
<dbReference type="GO" id="GO:0016020">
    <property type="term" value="C:membrane"/>
    <property type="evidence" value="ECO:0007669"/>
    <property type="project" value="UniProtKB-SubCell"/>
</dbReference>
<comment type="caution">
    <text evidence="13">The sequence shown here is derived from an EMBL/GenBank/DDBJ whole genome shotgun (WGS) entry which is preliminary data.</text>
</comment>
<evidence type="ECO:0000256" key="8">
    <source>
        <dbReference type="ARBA" id="ARBA00022989"/>
    </source>
</evidence>
<dbReference type="InterPro" id="IPR003661">
    <property type="entry name" value="HisK_dim/P_dom"/>
</dbReference>
<dbReference type="AlphaFoldDB" id="A0A9D1CW48"/>
<dbReference type="GO" id="GO:0000155">
    <property type="term" value="F:phosphorelay sensor kinase activity"/>
    <property type="evidence" value="ECO:0007669"/>
    <property type="project" value="InterPro"/>
</dbReference>
<keyword evidence="7 13" id="KW-0418">Kinase</keyword>
<reference evidence="13" key="1">
    <citation type="submission" date="2020-10" db="EMBL/GenBank/DDBJ databases">
        <authorList>
            <person name="Gilroy R."/>
        </authorList>
    </citation>
    <scope>NUCLEOTIDE SEQUENCE</scope>
    <source>
        <strain evidence="13">ChiSjej6B24-2974</strain>
    </source>
</reference>
<evidence type="ECO:0000256" key="2">
    <source>
        <dbReference type="ARBA" id="ARBA00004370"/>
    </source>
</evidence>
<feature type="transmembrane region" description="Helical" evidence="11">
    <location>
        <begin position="156"/>
        <end position="178"/>
    </location>
</feature>
<reference evidence="13" key="2">
    <citation type="journal article" date="2021" name="PeerJ">
        <title>Extensive microbial diversity within the chicken gut microbiome revealed by metagenomics and culture.</title>
        <authorList>
            <person name="Gilroy R."/>
            <person name="Ravi A."/>
            <person name="Getino M."/>
            <person name="Pursley I."/>
            <person name="Horton D.L."/>
            <person name="Alikhan N.F."/>
            <person name="Baker D."/>
            <person name="Gharbi K."/>
            <person name="Hall N."/>
            <person name="Watson M."/>
            <person name="Adriaenssens E.M."/>
            <person name="Foster-Nyarko E."/>
            <person name="Jarju S."/>
            <person name="Secka A."/>
            <person name="Antonio M."/>
            <person name="Oren A."/>
            <person name="Chaudhuri R.R."/>
            <person name="La Ragione R."/>
            <person name="Hildebrand F."/>
            <person name="Pallen M.J."/>
        </authorList>
    </citation>
    <scope>NUCLEOTIDE SEQUENCE</scope>
    <source>
        <strain evidence="13">ChiSjej6B24-2974</strain>
    </source>
</reference>
<accession>A0A9D1CW48</accession>
<dbReference type="EC" id="2.7.13.3" evidence="3"/>
<dbReference type="SUPFAM" id="SSF55874">
    <property type="entry name" value="ATPase domain of HSP90 chaperone/DNA topoisomerase II/histidine kinase"/>
    <property type="match status" value="1"/>
</dbReference>
<dbReference type="InterPro" id="IPR036890">
    <property type="entry name" value="HATPase_C_sf"/>
</dbReference>
<dbReference type="PROSITE" id="PS50109">
    <property type="entry name" value="HIS_KIN"/>
    <property type="match status" value="1"/>
</dbReference>
<evidence type="ECO:0000256" key="7">
    <source>
        <dbReference type="ARBA" id="ARBA00022777"/>
    </source>
</evidence>
<dbReference type="InterPro" id="IPR036097">
    <property type="entry name" value="HisK_dim/P_sf"/>
</dbReference>
<keyword evidence="6 11" id="KW-0812">Transmembrane</keyword>
<keyword evidence="10 11" id="KW-0472">Membrane</keyword>
<evidence type="ECO:0000256" key="11">
    <source>
        <dbReference type="SAM" id="Phobius"/>
    </source>
</evidence>
<dbReference type="InterPro" id="IPR003594">
    <property type="entry name" value="HATPase_dom"/>
</dbReference>
<gene>
    <name evidence="13" type="ORF">IAA52_02175</name>
</gene>
<dbReference type="PANTHER" id="PTHR45436:SF5">
    <property type="entry name" value="SENSOR HISTIDINE KINASE TRCS"/>
    <property type="match status" value="1"/>
</dbReference>